<dbReference type="EMBL" id="JARPMG010000013">
    <property type="protein sequence ID" value="KAJ8096625.1"/>
    <property type="molecule type" value="Genomic_DNA"/>
</dbReference>
<evidence type="ECO:0000259" key="1">
    <source>
        <dbReference type="Pfam" id="PF08240"/>
    </source>
</evidence>
<comment type="caution">
    <text evidence="2">The sequence shown here is derived from an EMBL/GenBank/DDBJ whole genome shotgun (WGS) entry which is preliminary data.</text>
</comment>
<proteinExistence type="predicted"/>
<protein>
    <submittedName>
        <fullName evidence="2">Chaperonin 10-like protein</fullName>
    </submittedName>
</protein>
<organism evidence="2 3">
    <name type="scientific">Lipomyces tetrasporus</name>
    <dbReference type="NCBI Taxonomy" id="54092"/>
    <lineage>
        <taxon>Eukaryota</taxon>
        <taxon>Fungi</taxon>
        <taxon>Dikarya</taxon>
        <taxon>Ascomycota</taxon>
        <taxon>Saccharomycotina</taxon>
        <taxon>Lipomycetes</taxon>
        <taxon>Lipomycetales</taxon>
        <taxon>Lipomycetaceae</taxon>
        <taxon>Lipomyces</taxon>
    </lineage>
</organism>
<reference evidence="2" key="1">
    <citation type="submission" date="2023-03" db="EMBL/GenBank/DDBJ databases">
        <title>Near-Complete genome sequence of Lipomyces tetrasporous NRRL Y-64009, an oleaginous yeast capable of growing on lignocellulosic hydrolysates.</title>
        <authorList>
            <consortium name="Lawrence Berkeley National Laboratory"/>
            <person name="Jagtap S.S."/>
            <person name="Liu J.-J."/>
            <person name="Walukiewicz H.E."/>
            <person name="Pangilinan J."/>
            <person name="Lipzen A."/>
            <person name="Ahrendt S."/>
            <person name="Koriabine M."/>
            <person name="Cobaugh K."/>
            <person name="Salamov A."/>
            <person name="Yoshinaga Y."/>
            <person name="Ng V."/>
            <person name="Daum C."/>
            <person name="Grigoriev I.V."/>
            <person name="Slininger P.J."/>
            <person name="Dien B.S."/>
            <person name="Jin Y.-S."/>
            <person name="Rao C.V."/>
        </authorList>
    </citation>
    <scope>NUCLEOTIDE SEQUENCE</scope>
    <source>
        <strain evidence="2">NRRL Y-64009</strain>
    </source>
</reference>
<dbReference type="InterPro" id="IPR011032">
    <property type="entry name" value="GroES-like_sf"/>
</dbReference>
<dbReference type="GO" id="GO:0016651">
    <property type="term" value="F:oxidoreductase activity, acting on NAD(P)H"/>
    <property type="evidence" value="ECO:0007669"/>
    <property type="project" value="InterPro"/>
</dbReference>
<sequence length="235" mass="25953">MVDRSQKSCTLEVNPAPYAPPGENEIVVKSGAVAINPVDWLKQDMGDMMFSWIKYPFVLASDVAGEVVQIGRPVSRFKVGDRVIGHAVGISQKQNSSGIHRSSGPYGIADQHLIFISASTLIDNGVGKAIYVDILPKAVAERRYIAAPGPHVVGKGLDYIQSSFDLQKKGMSAKKAVVFLMPMVVTEFREMVWRSSRKEDVYELYMSDRNTVTSTKTDKETAKFRPRILTKPSAM</sequence>
<evidence type="ECO:0000313" key="3">
    <source>
        <dbReference type="Proteomes" id="UP001217417"/>
    </source>
</evidence>
<dbReference type="Proteomes" id="UP001217417">
    <property type="component" value="Unassembled WGS sequence"/>
</dbReference>
<dbReference type="RefSeq" id="XP_056040075.1">
    <property type="nucleotide sequence ID" value="XM_056189764.1"/>
</dbReference>
<gene>
    <name evidence="2" type="ORF">POJ06DRAFT_278768</name>
</gene>
<dbReference type="PANTHER" id="PTHR45348">
    <property type="entry name" value="HYPOTHETICAL OXIDOREDUCTASE (EUROFUNG)"/>
    <property type="match status" value="1"/>
</dbReference>
<feature type="domain" description="Alcohol dehydrogenase-like N-terminal" evidence="1">
    <location>
        <begin position="22"/>
        <end position="91"/>
    </location>
</feature>
<dbReference type="Gene3D" id="3.90.180.10">
    <property type="entry name" value="Medium-chain alcohol dehydrogenases, catalytic domain"/>
    <property type="match status" value="1"/>
</dbReference>
<dbReference type="GeneID" id="80884930"/>
<dbReference type="SUPFAM" id="SSF50129">
    <property type="entry name" value="GroES-like"/>
    <property type="match status" value="1"/>
</dbReference>
<dbReference type="InterPro" id="IPR013154">
    <property type="entry name" value="ADH-like_N"/>
</dbReference>
<accession>A0AAD7VPZ7</accession>
<name>A0AAD7VPZ7_9ASCO</name>
<dbReference type="Pfam" id="PF08240">
    <property type="entry name" value="ADH_N"/>
    <property type="match status" value="1"/>
</dbReference>
<dbReference type="InterPro" id="IPR047122">
    <property type="entry name" value="Trans-enoyl_RdTase-like"/>
</dbReference>
<dbReference type="PANTHER" id="PTHR45348:SF2">
    <property type="entry name" value="ZINC-TYPE ALCOHOL DEHYDROGENASE-LIKE PROTEIN C2E1P3.01"/>
    <property type="match status" value="1"/>
</dbReference>
<dbReference type="AlphaFoldDB" id="A0AAD7VPZ7"/>
<keyword evidence="3" id="KW-1185">Reference proteome</keyword>
<evidence type="ECO:0000313" key="2">
    <source>
        <dbReference type="EMBL" id="KAJ8096625.1"/>
    </source>
</evidence>